<protein>
    <submittedName>
        <fullName evidence="1">Uncharacterized protein</fullName>
    </submittedName>
</protein>
<comment type="caution">
    <text evidence="1">The sequence shown here is derived from an EMBL/GenBank/DDBJ whole genome shotgun (WGS) entry which is preliminary data.</text>
</comment>
<dbReference type="Proteomes" id="UP000499080">
    <property type="component" value="Unassembled WGS sequence"/>
</dbReference>
<proteinExistence type="predicted"/>
<dbReference type="EMBL" id="BGPR01007019">
    <property type="protein sequence ID" value="GBN23629.1"/>
    <property type="molecule type" value="Genomic_DNA"/>
</dbReference>
<evidence type="ECO:0000313" key="2">
    <source>
        <dbReference type="Proteomes" id="UP000499080"/>
    </source>
</evidence>
<name>A0A4Y2MAF5_ARAVE</name>
<gene>
    <name evidence="1" type="ORF">AVEN_179993_1</name>
</gene>
<reference evidence="1 2" key="1">
    <citation type="journal article" date="2019" name="Sci. Rep.">
        <title>Orb-weaving spider Araneus ventricosus genome elucidates the spidroin gene catalogue.</title>
        <authorList>
            <person name="Kono N."/>
            <person name="Nakamura H."/>
            <person name="Ohtoshi R."/>
            <person name="Moran D.A.P."/>
            <person name="Shinohara A."/>
            <person name="Yoshida Y."/>
            <person name="Fujiwara M."/>
            <person name="Mori M."/>
            <person name="Tomita M."/>
            <person name="Arakawa K."/>
        </authorList>
    </citation>
    <scope>NUCLEOTIDE SEQUENCE [LARGE SCALE GENOMIC DNA]</scope>
</reference>
<sequence>MAEAFIIESFGKVVTTEMTSTPHLAKCLKSHFISAHNKTHSSFPFHTTFVATMPTKCHIVGAPEQLIIPGFHQVFTPEPSGHLGKRNPNLDHLRRGPHFLFQRSLTRCDLWHHFPGPQSRLGWGRSVRFHPPCSFSSDHPVPFHHPPAAEGHVSKSTGRFDVVKKIYQ</sequence>
<keyword evidence="2" id="KW-1185">Reference proteome</keyword>
<organism evidence="1 2">
    <name type="scientific">Araneus ventricosus</name>
    <name type="common">Orbweaver spider</name>
    <name type="synonym">Epeira ventricosa</name>
    <dbReference type="NCBI Taxonomy" id="182803"/>
    <lineage>
        <taxon>Eukaryota</taxon>
        <taxon>Metazoa</taxon>
        <taxon>Ecdysozoa</taxon>
        <taxon>Arthropoda</taxon>
        <taxon>Chelicerata</taxon>
        <taxon>Arachnida</taxon>
        <taxon>Araneae</taxon>
        <taxon>Araneomorphae</taxon>
        <taxon>Entelegynae</taxon>
        <taxon>Araneoidea</taxon>
        <taxon>Araneidae</taxon>
        <taxon>Araneus</taxon>
    </lineage>
</organism>
<dbReference type="AlphaFoldDB" id="A0A4Y2MAF5"/>
<evidence type="ECO:0000313" key="1">
    <source>
        <dbReference type="EMBL" id="GBN23629.1"/>
    </source>
</evidence>
<accession>A0A4Y2MAF5</accession>